<name>A0AAP0PL17_9MAGN</name>
<keyword evidence="3" id="KW-1185">Reference proteome</keyword>
<protein>
    <submittedName>
        <fullName evidence="2">Uncharacterized protein</fullName>
    </submittedName>
</protein>
<sequence length="66" mass="7033">MTFPSSLSLSPLSLTEISLPNPKSLLSFVIAAATRPSALLSSPREIGASEALSRRRPTPHPKTFSN</sequence>
<feature type="region of interest" description="Disordered" evidence="1">
    <location>
        <begin position="41"/>
        <end position="66"/>
    </location>
</feature>
<comment type="caution">
    <text evidence="2">The sequence shown here is derived from an EMBL/GenBank/DDBJ whole genome shotgun (WGS) entry which is preliminary data.</text>
</comment>
<reference evidence="2 3" key="1">
    <citation type="submission" date="2024-01" db="EMBL/GenBank/DDBJ databases">
        <title>Genome assemblies of Stephania.</title>
        <authorList>
            <person name="Yang L."/>
        </authorList>
    </citation>
    <scope>NUCLEOTIDE SEQUENCE [LARGE SCALE GENOMIC DNA]</scope>
    <source>
        <strain evidence="2">JXDWG</strain>
        <tissue evidence="2">Leaf</tissue>
    </source>
</reference>
<organism evidence="2 3">
    <name type="scientific">Stephania cephalantha</name>
    <dbReference type="NCBI Taxonomy" id="152367"/>
    <lineage>
        <taxon>Eukaryota</taxon>
        <taxon>Viridiplantae</taxon>
        <taxon>Streptophyta</taxon>
        <taxon>Embryophyta</taxon>
        <taxon>Tracheophyta</taxon>
        <taxon>Spermatophyta</taxon>
        <taxon>Magnoliopsida</taxon>
        <taxon>Ranunculales</taxon>
        <taxon>Menispermaceae</taxon>
        <taxon>Menispermoideae</taxon>
        <taxon>Cissampelideae</taxon>
        <taxon>Stephania</taxon>
    </lineage>
</organism>
<evidence type="ECO:0000313" key="2">
    <source>
        <dbReference type="EMBL" id="KAK9148628.1"/>
    </source>
</evidence>
<gene>
    <name evidence="2" type="ORF">Scep_007385</name>
</gene>
<proteinExistence type="predicted"/>
<dbReference type="Proteomes" id="UP001419268">
    <property type="component" value="Unassembled WGS sequence"/>
</dbReference>
<evidence type="ECO:0000256" key="1">
    <source>
        <dbReference type="SAM" id="MobiDB-lite"/>
    </source>
</evidence>
<accession>A0AAP0PL17</accession>
<dbReference type="AlphaFoldDB" id="A0AAP0PL17"/>
<evidence type="ECO:0000313" key="3">
    <source>
        <dbReference type="Proteomes" id="UP001419268"/>
    </source>
</evidence>
<dbReference type="EMBL" id="JBBNAG010000003">
    <property type="protein sequence ID" value="KAK9148628.1"/>
    <property type="molecule type" value="Genomic_DNA"/>
</dbReference>